<keyword evidence="5" id="KW-0998">Cell outer membrane</keyword>
<organism evidence="8 9">
    <name type="scientific">Plebeiibacterium marinum</name>
    <dbReference type="NCBI Taxonomy" id="2992111"/>
    <lineage>
        <taxon>Bacteria</taxon>
        <taxon>Pseudomonadati</taxon>
        <taxon>Bacteroidota</taxon>
        <taxon>Bacteroidia</taxon>
        <taxon>Marinilabiliales</taxon>
        <taxon>Marinilabiliaceae</taxon>
        <taxon>Plebeiibacterium</taxon>
    </lineage>
</organism>
<sequence length="506" mass="58485">MLLYKMKGILKNRLLIIGLVLGSVILPSCKDWLYLEPQDAIIVQEYWQSKEEVHAAAMGIYSSMVSDHPWKFFTWGEIRGEMVKSDYASTNYAYVNNGDILPTLNVVKWAPLYRTINYCNNLIAQAPQVLDRDPSFTQADLNVYLSEAYAVRALMYFYLTRFFQEVPLVLEATLTDEQEARVPKSSQQVILKQILEDLELAEKYAVRSYGDLESDKGRITVYAINTIQANVNLWTNDYDKSIEAANKVIASGNYGLVPGDDLWLTTLFHETNSIEGIFELQYSLQNLNPFYNNLSLSRLFYANADIMDTYFPINIYMPADSADIRGDRGSFRSSRNYNLWKYIGINRSVAKEQDDATSNFIVYRYADVLLMKAEALAMRGNGGDFEESLRLIKLIRARANAADETQYIMDGEVLDTRSLISYIVNERAREFMFEGKRWLDVLRNARRNNYERMDLIEDMVLVAAPYNRMQIIKNKYQDTLSHYFPIPQDDINAGYPVLEQNPFYEY</sequence>
<dbReference type="InterPro" id="IPR033985">
    <property type="entry name" value="SusD-like_N"/>
</dbReference>
<accession>A0AAE3SLL4</accession>
<dbReference type="InterPro" id="IPR012944">
    <property type="entry name" value="SusD_RagB_dom"/>
</dbReference>
<dbReference type="Pfam" id="PF07980">
    <property type="entry name" value="SusD_RagB"/>
    <property type="match status" value="1"/>
</dbReference>
<dbReference type="SUPFAM" id="SSF48452">
    <property type="entry name" value="TPR-like"/>
    <property type="match status" value="1"/>
</dbReference>
<dbReference type="Proteomes" id="UP001207408">
    <property type="component" value="Unassembled WGS sequence"/>
</dbReference>
<comment type="caution">
    <text evidence="8">The sequence shown here is derived from an EMBL/GenBank/DDBJ whole genome shotgun (WGS) entry which is preliminary data.</text>
</comment>
<evidence type="ECO:0000256" key="4">
    <source>
        <dbReference type="ARBA" id="ARBA00023136"/>
    </source>
</evidence>
<dbReference type="AlphaFoldDB" id="A0AAE3SLL4"/>
<dbReference type="EMBL" id="JAPDPI010000059">
    <property type="protein sequence ID" value="MCW3807758.1"/>
    <property type="molecule type" value="Genomic_DNA"/>
</dbReference>
<reference evidence="8" key="1">
    <citation type="submission" date="2022-10" db="EMBL/GenBank/DDBJ databases">
        <authorList>
            <person name="Yu W.X."/>
        </authorList>
    </citation>
    <scope>NUCLEOTIDE SEQUENCE</scope>
    <source>
        <strain evidence="8">D04</strain>
    </source>
</reference>
<feature type="domain" description="RagB/SusD" evidence="6">
    <location>
        <begin position="346"/>
        <end position="504"/>
    </location>
</feature>
<protein>
    <submittedName>
        <fullName evidence="8">RagB/SusD family nutrient uptake outer membrane protein</fullName>
    </submittedName>
</protein>
<evidence type="ECO:0000313" key="9">
    <source>
        <dbReference type="Proteomes" id="UP001207408"/>
    </source>
</evidence>
<evidence type="ECO:0000259" key="7">
    <source>
        <dbReference type="Pfam" id="PF14322"/>
    </source>
</evidence>
<feature type="domain" description="SusD-like N-terminal" evidence="7">
    <location>
        <begin position="44"/>
        <end position="203"/>
    </location>
</feature>
<evidence type="ECO:0000256" key="5">
    <source>
        <dbReference type="ARBA" id="ARBA00023237"/>
    </source>
</evidence>
<evidence type="ECO:0000256" key="2">
    <source>
        <dbReference type="ARBA" id="ARBA00006275"/>
    </source>
</evidence>
<dbReference type="RefSeq" id="WP_301202216.1">
    <property type="nucleotide sequence ID" value="NZ_JAPDPI010000059.1"/>
</dbReference>
<gene>
    <name evidence="8" type="ORF">OM074_19170</name>
</gene>
<dbReference type="GO" id="GO:0009279">
    <property type="term" value="C:cell outer membrane"/>
    <property type="evidence" value="ECO:0007669"/>
    <property type="project" value="UniProtKB-SubCell"/>
</dbReference>
<evidence type="ECO:0000256" key="3">
    <source>
        <dbReference type="ARBA" id="ARBA00022729"/>
    </source>
</evidence>
<comment type="similarity">
    <text evidence="2">Belongs to the SusD family.</text>
</comment>
<name>A0AAE3SLL4_9BACT</name>
<dbReference type="CDD" id="cd08977">
    <property type="entry name" value="SusD"/>
    <property type="match status" value="1"/>
</dbReference>
<evidence type="ECO:0000259" key="6">
    <source>
        <dbReference type="Pfam" id="PF07980"/>
    </source>
</evidence>
<evidence type="ECO:0000313" key="8">
    <source>
        <dbReference type="EMBL" id="MCW3807758.1"/>
    </source>
</evidence>
<keyword evidence="4" id="KW-0472">Membrane</keyword>
<dbReference type="InterPro" id="IPR011990">
    <property type="entry name" value="TPR-like_helical_dom_sf"/>
</dbReference>
<keyword evidence="9" id="KW-1185">Reference proteome</keyword>
<evidence type="ECO:0000256" key="1">
    <source>
        <dbReference type="ARBA" id="ARBA00004442"/>
    </source>
</evidence>
<dbReference type="Pfam" id="PF14322">
    <property type="entry name" value="SusD-like_3"/>
    <property type="match status" value="1"/>
</dbReference>
<proteinExistence type="inferred from homology"/>
<dbReference type="Gene3D" id="1.25.40.390">
    <property type="match status" value="1"/>
</dbReference>
<keyword evidence="3" id="KW-0732">Signal</keyword>
<comment type="subcellular location">
    <subcellularLocation>
        <location evidence="1">Cell outer membrane</location>
    </subcellularLocation>
</comment>